<evidence type="ECO:0000256" key="3">
    <source>
        <dbReference type="ARBA" id="ARBA00023274"/>
    </source>
</evidence>
<dbReference type="SUPFAM" id="SSF89124">
    <property type="entry name" value="Nop domain"/>
    <property type="match status" value="1"/>
</dbReference>
<dbReference type="PROSITE" id="PS51358">
    <property type="entry name" value="NOP"/>
    <property type="match status" value="1"/>
</dbReference>
<organism evidence="5 6">
    <name type="scientific">Tritrichomonas musculus</name>
    <dbReference type="NCBI Taxonomy" id="1915356"/>
    <lineage>
        <taxon>Eukaryota</taxon>
        <taxon>Metamonada</taxon>
        <taxon>Parabasalia</taxon>
        <taxon>Tritrichomonadida</taxon>
        <taxon>Tritrichomonadidae</taxon>
        <taxon>Tritrichomonas</taxon>
    </lineage>
</organism>
<dbReference type="InterPro" id="IPR019175">
    <property type="entry name" value="Prp31_C"/>
</dbReference>
<comment type="subcellular location">
    <subcellularLocation>
        <location evidence="1">Nucleus</location>
    </subcellularLocation>
</comment>
<keyword evidence="3 5" id="KW-0687">Ribonucleoprotein</keyword>
<gene>
    <name evidence="5" type="ORF">M9Y10_022903</name>
</gene>
<protein>
    <submittedName>
        <fullName evidence="5">U4/U6 small nuclear ribonucleoprotein Prp31</fullName>
    </submittedName>
</protein>
<comment type="caution">
    <text evidence="5">The sequence shown here is derived from an EMBL/GenBank/DDBJ whole genome shotgun (WGS) entry which is preliminary data.</text>
</comment>
<evidence type="ECO:0000313" key="6">
    <source>
        <dbReference type="Proteomes" id="UP001470230"/>
    </source>
</evidence>
<dbReference type="GO" id="GO:1990904">
    <property type="term" value="C:ribonucleoprotein complex"/>
    <property type="evidence" value="ECO:0007669"/>
    <property type="project" value="UniProtKB-KW"/>
</dbReference>
<dbReference type="Pfam" id="PF01798">
    <property type="entry name" value="Nop"/>
    <property type="match status" value="1"/>
</dbReference>
<feature type="domain" description="Nop" evidence="4">
    <location>
        <begin position="153"/>
        <end position="271"/>
    </location>
</feature>
<dbReference type="EMBL" id="JAPFFF010000003">
    <property type="protein sequence ID" value="KAK8894469.1"/>
    <property type="molecule type" value="Genomic_DNA"/>
</dbReference>
<proteinExistence type="predicted"/>
<accession>A0ABR2KTP5</accession>
<evidence type="ECO:0000313" key="5">
    <source>
        <dbReference type="EMBL" id="KAK8894469.1"/>
    </source>
</evidence>
<reference evidence="5 6" key="1">
    <citation type="submission" date="2024-04" db="EMBL/GenBank/DDBJ databases">
        <title>Tritrichomonas musculus Genome.</title>
        <authorList>
            <person name="Alves-Ferreira E."/>
            <person name="Grigg M."/>
            <person name="Lorenzi H."/>
            <person name="Galac M."/>
        </authorList>
    </citation>
    <scope>NUCLEOTIDE SEQUENCE [LARGE SCALE GENOMIC DNA]</scope>
    <source>
        <strain evidence="5 6">EAF2021</strain>
    </source>
</reference>
<dbReference type="Gene3D" id="1.10.287.4070">
    <property type="match status" value="1"/>
</dbReference>
<dbReference type="InterPro" id="IPR036070">
    <property type="entry name" value="Nop_dom_sf"/>
</dbReference>
<dbReference type="InterPro" id="IPR002687">
    <property type="entry name" value="Nop_dom"/>
</dbReference>
<dbReference type="InterPro" id="IPR042239">
    <property type="entry name" value="Nop_C"/>
</dbReference>
<evidence type="ECO:0000256" key="1">
    <source>
        <dbReference type="ARBA" id="ARBA00004123"/>
    </source>
</evidence>
<dbReference type="Proteomes" id="UP001470230">
    <property type="component" value="Unassembled WGS sequence"/>
</dbReference>
<evidence type="ECO:0000256" key="2">
    <source>
        <dbReference type="ARBA" id="ARBA00023242"/>
    </source>
</evidence>
<name>A0ABR2KTP5_9EUKA</name>
<dbReference type="PANTHER" id="PTHR13904:SF0">
    <property type="entry name" value="U4_U6 SMALL NUCLEAR RIBONUCLEOPROTEIN PRP31"/>
    <property type="match status" value="1"/>
</dbReference>
<evidence type="ECO:0000259" key="4">
    <source>
        <dbReference type="PROSITE" id="PS51358"/>
    </source>
</evidence>
<dbReference type="InterPro" id="IPR027105">
    <property type="entry name" value="Prp31"/>
</dbReference>
<dbReference type="Gene3D" id="1.10.246.90">
    <property type="entry name" value="Nop domain"/>
    <property type="match status" value="1"/>
</dbReference>
<keyword evidence="2" id="KW-0539">Nucleus</keyword>
<dbReference type="Pfam" id="PF09785">
    <property type="entry name" value="Prp31_C"/>
    <property type="match status" value="1"/>
</dbReference>
<dbReference type="PANTHER" id="PTHR13904">
    <property type="entry name" value="PRE-MRNA SPLICING FACTOR PRP31"/>
    <property type="match status" value="1"/>
</dbReference>
<sequence>MEIEQQVTALSNDMKLDTLREIISKFKDSDVNDDQIAVLAIQKTSELLKLRKKLHKILCTAFSSRFADLSTLLPDYEIYARTAKYLATHSKIDDQNLLDLYTKQQNIALSIGITQLGPEIHSSSFESACDLQIEASTVSQELTSIAASAVSRFAPNLCSLVGADLAAYLISFAGGIKELSNIPSCNIKFLGVKKTGMLGLSSRSTNNYQGILYKSDIVQETPSDFRDEAFRELANKASLAIRVDVSKSKTDGSYGAQQRNDIKARLDKKMNNRTPKTIKPIEPPGMEKIQFRGGRRARANRKKFGLGEVLKERQKLQFGIDGQFDDDGNQLGVTAIQGFRKKNLSTDAPFQEKISKKLAAYDKKAK</sequence>
<keyword evidence="6" id="KW-1185">Reference proteome</keyword>